<dbReference type="InterPro" id="IPR052179">
    <property type="entry name" value="DD-CPase-like"/>
</dbReference>
<dbReference type="InterPro" id="IPR009045">
    <property type="entry name" value="Zn_M74/Hedgehog-like"/>
</dbReference>
<evidence type="ECO:0000256" key="1">
    <source>
        <dbReference type="SAM" id="Phobius"/>
    </source>
</evidence>
<dbReference type="PANTHER" id="PTHR34385:SF1">
    <property type="entry name" value="PEPTIDOGLYCAN L-ALANYL-D-GLUTAMATE ENDOPEPTIDASE CWLK"/>
    <property type="match status" value="1"/>
</dbReference>
<dbReference type="HOGENOM" id="CLU_054193_3_0_11"/>
<dbReference type="KEGG" id="shi:Shel_05720"/>
<feature type="domain" description="D-alanyl-D-alanine carboxypeptidase-like core" evidence="2">
    <location>
        <begin position="122"/>
        <end position="252"/>
    </location>
</feature>
<dbReference type="CDD" id="cd14852">
    <property type="entry name" value="LD-carboxypeptidase"/>
    <property type="match status" value="1"/>
</dbReference>
<dbReference type="PANTHER" id="PTHR34385">
    <property type="entry name" value="D-ALANYL-D-ALANINE CARBOXYPEPTIDASE"/>
    <property type="match status" value="1"/>
</dbReference>
<dbReference type="AlphaFoldDB" id="C7N3P0"/>
<protein>
    <submittedName>
        <fullName evidence="3">D-alanyl-D-alanine carboxypeptidase</fullName>
    </submittedName>
</protein>
<evidence type="ECO:0000313" key="3">
    <source>
        <dbReference type="EMBL" id="ACV21631.1"/>
    </source>
</evidence>
<keyword evidence="3" id="KW-0121">Carboxypeptidase</keyword>
<sequence>MDENVQNYSRYGSHYNRHRNVETMHAHTPASSWRRRLLTKILLTCLVFVVAIAVGIGAALVDMSNRDANSEAFTTGPAGCVSSWFDNKPGGQDDWRLVLVNADNPMEPTEPDLIELRDGQFVDERCYPDLQRMFDDARSAGLRPKVNSSYRSRERQQQVLDAKIAEGTAAGLTEKEARQQALRTVAEPGTSEHETGLAIDVTSEQGTWETNTAVHQWMAEHSWEYGWILRYPQGKEDLTGIDYEPWHFRYVGEDAARDMHESGQCLEEYLADLPS</sequence>
<organism evidence="3 4">
    <name type="scientific">Slackia heliotrinireducens (strain ATCC 29202 / DSM 20476 / NCTC 11029 / RHS 1)</name>
    <name type="common">Peptococcus heliotrinreducens</name>
    <dbReference type="NCBI Taxonomy" id="471855"/>
    <lineage>
        <taxon>Bacteria</taxon>
        <taxon>Bacillati</taxon>
        <taxon>Actinomycetota</taxon>
        <taxon>Coriobacteriia</taxon>
        <taxon>Eggerthellales</taxon>
        <taxon>Eggerthellaceae</taxon>
        <taxon>Slackia</taxon>
    </lineage>
</organism>
<keyword evidence="3" id="KW-0378">Hydrolase</keyword>
<evidence type="ECO:0000259" key="2">
    <source>
        <dbReference type="Pfam" id="PF02557"/>
    </source>
</evidence>
<dbReference type="SUPFAM" id="SSF55166">
    <property type="entry name" value="Hedgehog/DD-peptidase"/>
    <property type="match status" value="1"/>
</dbReference>
<dbReference type="eggNOG" id="COG1876">
    <property type="taxonomic scope" value="Bacteria"/>
</dbReference>
<dbReference type="GO" id="GO:0004180">
    <property type="term" value="F:carboxypeptidase activity"/>
    <property type="evidence" value="ECO:0007669"/>
    <property type="project" value="UniProtKB-KW"/>
</dbReference>
<name>C7N3P0_SLAHD</name>
<feature type="transmembrane region" description="Helical" evidence="1">
    <location>
        <begin position="41"/>
        <end position="61"/>
    </location>
</feature>
<dbReference type="RefSeq" id="WP_012797736.1">
    <property type="nucleotide sequence ID" value="NC_013165.1"/>
</dbReference>
<dbReference type="InterPro" id="IPR003709">
    <property type="entry name" value="VanY-like_core_dom"/>
</dbReference>
<keyword evidence="1" id="KW-0472">Membrane</keyword>
<evidence type="ECO:0000313" key="4">
    <source>
        <dbReference type="Proteomes" id="UP000002026"/>
    </source>
</evidence>
<accession>C7N3P0</accession>
<dbReference type="EMBL" id="CP001684">
    <property type="protein sequence ID" value="ACV21631.1"/>
    <property type="molecule type" value="Genomic_DNA"/>
</dbReference>
<proteinExistence type="predicted"/>
<dbReference type="STRING" id="471855.Shel_05720"/>
<keyword evidence="4" id="KW-1185">Reference proteome</keyword>
<keyword evidence="3" id="KW-0645">Protease</keyword>
<reference evidence="3 4" key="1">
    <citation type="journal article" date="2009" name="Stand. Genomic Sci.">
        <title>Complete genome sequence of Slackia heliotrinireducens type strain (RHS 1).</title>
        <authorList>
            <person name="Pukall R."/>
            <person name="Lapidus A."/>
            <person name="Nolan M."/>
            <person name="Copeland A."/>
            <person name="Glavina Del Rio T."/>
            <person name="Lucas S."/>
            <person name="Chen F."/>
            <person name="Tice H."/>
            <person name="Cheng J.F."/>
            <person name="Chertkov O."/>
            <person name="Bruce D."/>
            <person name="Goodwin L."/>
            <person name="Kuske C."/>
            <person name="Brettin T."/>
            <person name="Detter J.C."/>
            <person name="Han C."/>
            <person name="Pitluck S."/>
            <person name="Pati A."/>
            <person name="Mavrommatis K."/>
            <person name="Ivanova N."/>
            <person name="Ovchinnikova G."/>
            <person name="Chen A."/>
            <person name="Palaniappan K."/>
            <person name="Schneider S."/>
            <person name="Rohde M."/>
            <person name="Chain P."/>
            <person name="D'haeseleer P."/>
            <person name="Goker M."/>
            <person name="Bristow J."/>
            <person name="Eisen J.A."/>
            <person name="Markowitz V."/>
            <person name="Kyrpides N.C."/>
            <person name="Klenk H.P."/>
            <person name="Hugenholtz P."/>
        </authorList>
    </citation>
    <scope>NUCLEOTIDE SEQUENCE [LARGE SCALE GENOMIC DNA]</scope>
    <source>
        <strain evidence="4">ATCC 29202 / DSM 20476 / NCTC 11029 / RHS 1</strain>
    </source>
</reference>
<gene>
    <name evidence="3" type="ordered locus">Shel_05720</name>
</gene>
<dbReference type="GO" id="GO:0006508">
    <property type="term" value="P:proteolysis"/>
    <property type="evidence" value="ECO:0007669"/>
    <property type="project" value="InterPro"/>
</dbReference>
<keyword evidence="1" id="KW-0812">Transmembrane</keyword>
<dbReference type="Pfam" id="PF02557">
    <property type="entry name" value="VanY"/>
    <property type="match status" value="1"/>
</dbReference>
<dbReference type="InterPro" id="IPR058193">
    <property type="entry name" value="VanY/YodJ_core_dom"/>
</dbReference>
<dbReference type="Proteomes" id="UP000002026">
    <property type="component" value="Chromosome"/>
</dbReference>
<dbReference type="Gene3D" id="3.30.1380.10">
    <property type="match status" value="1"/>
</dbReference>
<keyword evidence="1" id="KW-1133">Transmembrane helix</keyword>